<comment type="caution">
    <text evidence="2">The sequence shown here is derived from an EMBL/GenBank/DDBJ whole genome shotgun (WGS) entry which is preliminary data.</text>
</comment>
<gene>
    <name evidence="2" type="ORF">ACFSGJ_13715</name>
</gene>
<keyword evidence="1" id="KW-0732">Signal</keyword>
<evidence type="ECO:0000313" key="3">
    <source>
        <dbReference type="Proteomes" id="UP001597353"/>
    </source>
</evidence>
<reference evidence="3" key="1">
    <citation type="journal article" date="2019" name="Int. J. Syst. Evol. Microbiol.">
        <title>The Global Catalogue of Microorganisms (GCM) 10K type strain sequencing project: providing services to taxonomists for standard genome sequencing and annotation.</title>
        <authorList>
            <consortium name="The Broad Institute Genomics Platform"/>
            <consortium name="The Broad Institute Genome Sequencing Center for Infectious Disease"/>
            <person name="Wu L."/>
            <person name="Ma J."/>
        </authorList>
    </citation>
    <scope>NUCLEOTIDE SEQUENCE [LARGE SCALE GENOMIC DNA]</scope>
    <source>
        <strain evidence="3">CGMCC 4.7242</strain>
    </source>
</reference>
<evidence type="ECO:0000256" key="1">
    <source>
        <dbReference type="SAM" id="SignalP"/>
    </source>
</evidence>
<dbReference type="RefSeq" id="WP_390262865.1">
    <property type="nucleotide sequence ID" value="NZ_JBHUGH010000010.1"/>
</dbReference>
<evidence type="ECO:0000313" key="2">
    <source>
        <dbReference type="EMBL" id="MFD1913270.1"/>
    </source>
</evidence>
<dbReference type="Proteomes" id="UP001597353">
    <property type="component" value="Unassembled WGS sequence"/>
</dbReference>
<proteinExistence type="predicted"/>
<keyword evidence="3" id="KW-1185">Reference proteome</keyword>
<dbReference type="InterPro" id="IPR010344">
    <property type="entry name" value="YbjH"/>
</dbReference>
<feature type="chain" id="PRO_5046951750" evidence="1">
    <location>
        <begin position="36"/>
        <end position="720"/>
    </location>
</feature>
<feature type="signal peptide" evidence="1">
    <location>
        <begin position="1"/>
        <end position="35"/>
    </location>
</feature>
<protein>
    <submittedName>
        <fullName evidence="2">YjbH domain-containing protein</fullName>
    </submittedName>
</protein>
<dbReference type="Pfam" id="PF06082">
    <property type="entry name" value="YjbH"/>
    <property type="match status" value="1"/>
</dbReference>
<sequence length="720" mass="78385">MTQYQRVWAGRRNRHLAKVSAISLVAALAAGPVIAETVQPSLNFQGVPGLIDMPSGFANPDGTVSVTLGTFGSIRRTSATFQLSPRISATLRFSNVSDWDAELPPAEQGVDTYRGRSLDLRFLLLEETTQLPALSLGLQDVAGSGLVPAEYLVASKTVLPNLRVTAGLGWGRIAGRDSLGSPFGDRPDPSFDRGQAPALDTLFQGPMSAFGGVEWQVTPRIALLAEYSPQDYGEEERRGLIEHKSPFNFGAEYRVTDFMTVGGYYLYGSEFGATLQLAFSPYQRPGNAGIRDTAPMPVKARPAAGDAAWSSAWVDHPQSAPTLRDNVAQYLALDGLQLVGLEAQADRLEVRYRNLRFDAEAQSVGRVARILTHLAPASVETFVIVPVVNGMATSAVTLRRSDVERLENAPDASEAVRQVRLIHDAQAPSAGMLFVAQEPRFTWSLGPFLRTSSFDPDQETRAAVGLRLRAAYALSPGLIASGSLTQSVWSNLDDQDRGPNGSGALHPVRTDAWQYDREGDPTLETLTLAGYSKLSPDIYGRVTAGYLERMYAGLSGEVLWKPVQSRLGLGAELNYVQQRAFGGGFELQDYDVVTGHVSAYYDIGGGYHAQLDLGRYLAEDWGATVSLDRQFENGWRFGAFATFTDASSADFGDGAFDKGVRVSIPVAWVLGNRTRNVQNVTIRPNIGDGGARLSVDGRLYDTVRDYHEQPMDGQWGRFWR</sequence>
<name>A0ABW4S6U1_9RHOB</name>
<dbReference type="EMBL" id="JBHUGH010000010">
    <property type="protein sequence ID" value="MFD1913270.1"/>
    <property type="molecule type" value="Genomic_DNA"/>
</dbReference>
<accession>A0ABW4S6U1</accession>
<organism evidence="2 3">
    <name type="scientific">Halodurantibacterium flavum</name>
    <dbReference type="NCBI Taxonomy" id="1382802"/>
    <lineage>
        <taxon>Bacteria</taxon>
        <taxon>Pseudomonadati</taxon>
        <taxon>Pseudomonadota</taxon>
        <taxon>Alphaproteobacteria</taxon>
        <taxon>Rhodobacterales</taxon>
        <taxon>Paracoccaceae</taxon>
        <taxon>Halodurantibacterium</taxon>
    </lineage>
</organism>